<dbReference type="EMBL" id="JACHXN010000001">
    <property type="protein sequence ID" value="MBB3143705.1"/>
    <property type="molecule type" value="Genomic_DNA"/>
</dbReference>
<accession>A0A839U0Z2</accession>
<reference evidence="1 2" key="1">
    <citation type="submission" date="2020-08" db="EMBL/GenBank/DDBJ databases">
        <title>Genomic Encyclopedia of Type Strains, Phase III (KMG-III): the genomes of soil and plant-associated and newly described type strains.</title>
        <authorList>
            <person name="Whitman W."/>
        </authorList>
    </citation>
    <scope>NUCLEOTIDE SEQUENCE [LARGE SCALE GENOMIC DNA]</scope>
    <source>
        <strain evidence="1 2">CECT 7015</strain>
    </source>
</reference>
<gene>
    <name evidence="1" type="ORF">FHS21_000088</name>
</gene>
<protein>
    <submittedName>
        <fullName evidence="1">Uncharacterized protein</fullName>
    </submittedName>
</protein>
<proteinExistence type="predicted"/>
<comment type="caution">
    <text evidence="1">The sequence shown here is derived from an EMBL/GenBank/DDBJ whole genome shotgun (WGS) entry which is preliminary data.</text>
</comment>
<dbReference type="Proteomes" id="UP000554520">
    <property type="component" value="Unassembled WGS sequence"/>
</dbReference>
<evidence type="ECO:0000313" key="1">
    <source>
        <dbReference type="EMBL" id="MBB3143705.1"/>
    </source>
</evidence>
<organism evidence="1 2">
    <name type="scientific">Phyllobacterium trifolii</name>
    <dbReference type="NCBI Taxonomy" id="300193"/>
    <lineage>
        <taxon>Bacteria</taxon>
        <taxon>Pseudomonadati</taxon>
        <taxon>Pseudomonadota</taxon>
        <taxon>Alphaproteobacteria</taxon>
        <taxon>Hyphomicrobiales</taxon>
        <taxon>Phyllobacteriaceae</taxon>
        <taxon>Phyllobacterium</taxon>
    </lineage>
</organism>
<evidence type="ECO:0000313" key="2">
    <source>
        <dbReference type="Proteomes" id="UP000554520"/>
    </source>
</evidence>
<dbReference type="AlphaFoldDB" id="A0A839U0Z2"/>
<name>A0A839U0Z2_9HYPH</name>
<keyword evidence="2" id="KW-1185">Reference proteome</keyword>
<sequence length="113" mass="12236">MRSFTNGGLLPVDATLGATPSASSLLPVRPASKGLILWRSNIKTRFACGFNECHARYGCRAFTSHALPKNLLCHLKLRATSFGWPLLKDELGSVVSVTDAEHLAWLARKDGDG</sequence>